<protein>
    <submittedName>
        <fullName evidence="2">NAD(P)H-dependent oxidoreductase</fullName>
    </submittedName>
</protein>
<dbReference type="GO" id="GO:0016491">
    <property type="term" value="F:oxidoreductase activity"/>
    <property type="evidence" value="ECO:0007669"/>
    <property type="project" value="InterPro"/>
</dbReference>
<evidence type="ECO:0000313" key="2">
    <source>
        <dbReference type="EMBL" id="QNN60566.1"/>
    </source>
</evidence>
<reference evidence="2 3" key="1">
    <citation type="submission" date="2020-08" db="EMBL/GenBank/DDBJ databases">
        <title>Genome sequence of Erysipelothrix inopinata DSM 15511T.</title>
        <authorList>
            <person name="Hyun D.-W."/>
            <person name="Bae J.-W."/>
        </authorList>
    </citation>
    <scope>NUCLEOTIDE SEQUENCE [LARGE SCALE GENOMIC DNA]</scope>
    <source>
        <strain evidence="2 3">DSM 15511</strain>
    </source>
</reference>
<proteinExistence type="predicted"/>
<dbReference type="Proteomes" id="UP000515928">
    <property type="component" value="Chromosome"/>
</dbReference>
<dbReference type="AlphaFoldDB" id="A0A7G9RY91"/>
<dbReference type="InterPro" id="IPR029039">
    <property type="entry name" value="Flavoprotein-like_sf"/>
</dbReference>
<organism evidence="2 3">
    <name type="scientific">Erysipelothrix inopinata</name>
    <dbReference type="NCBI Taxonomy" id="225084"/>
    <lineage>
        <taxon>Bacteria</taxon>
        <taxon>Bacillati</taxon>
        <taxon>Bacillota</taxon>
        <taxon>Erysipelotrichia</taxon>
        <taxon>Erysipelotrichales</taxon>
        <taxon>Erysipelotrichaceae</taxon>
        <taxon>Erysipelothrix</taxon>
    </lineage>
</organism>
<dbReference type="InterPro" id="IPR005025">
    <property type="entry name" value="FMN_Rdtase-like_dom"/>
</dbReference>
<dbReference type="PANTHER" id="PTHR30543">
    <property type="entry name" value="CHROMATE REDUCTASE"/>
    <property type="match status" value="1"/>
</dbReference>
<accession>A0A7G9RY91</accession>
<dbReference type="GO" id="GO:0005829">
    <property type="term" value="C:cytosol"/>
    <property type="evidence" value="ECO:0007669"/>
    <property type="project" value="TreeGrafter"/>
</dbReference>
<dbReference type="Gene3D" id="3.40.50.360">
    <property type="match status" value="1"/>
</dbReference>
<dbReference type="KEGG" id="eio:H9L01_09360"/>
<gene>
    <name evidence="2" type="ORF">H9L01_09360</name>
</gene>
<keyword evidence="3" id="KW-1185">Reference proteome</keyword>
<dbReference type="EMBL" id="CP060715">
    <property type="protein sequence ID" value="QNN60566.1"/>
    <property type="molecule type" value="Genomic_DNA"/>
</dbReference>
<evidence type="ECO:0000313" key="3">
    <source>
        <dbReference type="Proteomes" id="UP000515928"/>
    </source>
</evidence>
<dbReference type="RefSeq" id="WP_187533692.1">
    <property type="nucleotide sequence ID" value="NZ_CBCSHU010000016.1"/>
</dbReference>
<sequence length="190" mass="21863">MKKVGILVGSLRKDSWSLKVAKAFMELDDSREYELMDISQLEMYNQEYDEDIENLPVSYQVFREKVTEKDAYIFITPEHNRSIPAVLKNAIDAASVPFGNSEWSHKPALIISVSPGSLGGFGANHHLRQILTSMNCYVMAQPEVYIGRIYQYVDENGDFKEDTMQFFAKILNSFNEWIDQTTEPYIAEKK</sequence>
<evidence type="ECO:0000259" key="1">
    <source>
        <dbReference type="Pfam" id="PF03358"/>
    </source>
</evidence>
<dbReference type="SUPFAM" id="SSF52218">
    <property type="entry name" value="Flavoproteins"/>
    <property type="match status" value="1"/>
</dbReference>
<dbReference type="PANTHER" id="PTHR30543:SF21">
    <property type="entry name" value="NAD(P)H-DEPENDENT FMN REDUCTASE LOT6"/>
    <property type="match status" value="1"/>
</dbReference>
<dbReference type="Pfam" id="PF03358">
    <property type="entry name" value="FMN_red"/>
    <property type="match status" value="1"/>
</dbReference>
<dbReference type="GO" id="GO:0010181">
    <property type="term" value="F:FMN binding"/>
    <property type="evidence" value="ECO:0007669"/>
    <property type="project" value="TreeGrafter"/>
</dbReference>
<feature type="domain" description="NADPH-dependent FMN reductase-like" evidence="1">
    <location>
        <begin position="3"/>
        <end position="148"/>
    </location>
</feature>
<dbReference type="InterPro" id="IPR050712">
    <property type="entry name" value="NAD(P)H-dep_reductase"/>
</dbReference>
<name>A0A7G9RY91_9FIRM</name>